<keyword evidence="1" id="KW-0472">Membrane</keyword>
<gene>
    <name evidence="2" type="ORF">A2537_02380</name>
</gene>
<dbReference type="Proteomes" id="UP000178490">
    <property type="component" value="Unassembled WGS sequence"/>
</dbReference>
<dbReference type="GO" id="GO:0006974">
    <property type="term" value="P:DNA damage response"/>
    <property type="evidence" value="ECO:0007669"/>
    <property type="project" value="TreeGrafter"/>
</dbReference>
<dbReference type="Gene3D" id="3.30.110.170">
    <property type="entry name" value="Protein of unknown function (DUF541), domain 1"/>
    <property type="match status" value="1"/>
</dbReference>
<dbReference type="AlphaFoldDB" id="A0A1F6P1M5"/>
<comment type="caution">
    <text evidence="2">The sequence shown here is derived from an EMBL/GenBank/DDBJ whole genome shotgun (WGS) entry which is preliminary data.</text>
</comment>
<reference evidence="2 3" key="1">
    <citation type="journal article" date="2016" name="Nat. Commun.">
        <title>Thousands of microbial genomes shed light on interconnected biogeochemical processes in an aquifer system.</title>
        <authorList>
            <person name="Anantharaman K."/>
            <person name="Brown C.T."/>
            <person name="Hug L.A."/>
            <person name="Sharon I."/>
            <person name="Castelle C.J."/>
            <person name="Probst A.J."/>
            <person name="Thomas B.C."/>
            <person name="Singh A."/>
            <person name="Wilkins M.J."/>
            <person name="Karaoz U."/>
            <person name="Brodie E.L."/>
            <person name="Williams K.H."/>
            <person name="Hubbard S.S."/>
            <person name="Banfield J.F."/>
        </authorList>
    </citation>
    <scope>NUCLEOTIDE SEQUENCE [LARGE SCALE GENOMIC DNA]</scope>
</reference>
<accession>A0A1F6P1M5</accession>
<name>A0A1F6P1M5_9BACT</name>
<evidence type="ECO:0000313" key="3">
    <source>
        <dbReference type="Proteomes" id="UP000178490"/>
    </source>
</evidence>
<dbReference type="Pfam" id="PF04402">
    <property type="entry name" value="SIMPL"/>
    <property type="match status" value="1"/>
</dbReference>
<evidence type="ECO:0000313" key="2">
    <source>
        <dbReference type="EMBL" id="OGH90069.1"/>
    </source>
</evidence>
<dbReference type="InterPro" id="IPR007497">
    <property type="entry name" value="SIMPL/DUF541"/>
</dbReference>
<protein>
    <recommendedName>
        <fullName evidence="4">SIMPL domain-containing protein</fullName>
    </recommendedName>
</protein>
<dbReference type="PANTHER" id="PTHR34387">
    <property type="entry name" value="SLR1258 PROTEIN"/>
    <property type="match status" value="1"/>
</dbReference>
<evidence type="ECO:0000256" key="1">
    <source>
        <dbReference type="SAM" id="Phobius"/>
    </source>
</evidence>
<dbReference type="EMBL" id="MFRC01000009">
    <property type="protein sequence ID" value="OGH90069.1"/>
    <property type="molecule type" value="Genomic_DNA"/>
</dbReference>
<organism evidence="2 3">
    <name type="scientific">Candidatus Magasanikbacteria bacterium RIFOXYD2_FULL_36_9</name>
    <dbReference type="NCBI Taxonomy" id="1798707"/>
    <lineage>
        <taxon>Bacteria</taxon>
        <taxon>Candidatus Magasanikiibacteriota</taxon>
    </lineage>
</organism>
<dbReference type="InterPro" id="IPR052022">
    <property type="entry name" value="26kDa_periplasmic_antigen"/>
</dbReference>
<keyword evidence="1" id="KW-0812">Transmembrane</keyword>
<dbReference type="PANTHER" id="PTHR34387:SF2">
    <property type="entry name" value="SLR1258 PROTEIN"/>
    <property type="match status" value="1"/>
</dbReference>
<evidence type="ECO:0008006" key="4">
    <source>
        <dbReference type="Google" id="ProtNLM"/>
    </source>
</evidence>
<sequence>MKSGCGHHGFGKRFIKTLVGILLVYVIVFIGTEIRNNGKQYTYIGKADKMERTIVVSGYGKVSGNNDIAVTTIGYSNTDKDVAKAQLDNKKVMDQITADLKASSVAEKDLQSNYTIYPDYNYTQQKGQELTGYKVTNQLTIKIRDLSKIPLILGLAGKYGATEVSGLNFTIDDPENLKLDARAKALADAKSKALYLSQKLGVRLGSVVSFNEYEGANDVYQMKAMSFNTAEGGGGPDSVSSGSKDVVMNVSLTYEILP</sequence>
<proteinExistence type="predicted"/>
<feature type="transmembrane region" description="Helical" evidence="1">
    <location>
        <begin position="14"/>
        <end position="32"/>
    </location>
</feature>
<keyword evidence="1" id="KW-1133">Transmembrane helix</keyword>
<dbReference type="Gene3D" id="3.30.70.2970">
    <property type="entry name" value="Protein of unknown function (DUF541), domain 2"/>
    <property type="match status" value="1"/>
</dbReference>